<keyword evidence="4" id="KW-0238">DNA-binding</keyword>
<dbReference type="GO" id="GO:0060261">
    <property type="term" value="P:positive regulation of transcription initiation by RNA polymerase II"/>
    <property type="evidence" value="ECO:0007669"/>
    <property type="project" value="InterPro"/>
</dbReference>
<dbReference type="HOGENOM" id="CLU_1450262_0_0_1"/>
<gene>
    <name evidence="10" type="ORF">GUITHDRAFT_133607</name>
</gene>
<feature type="chain" id="PRO_5008771855" description="Transcriptional coactivator p15 (PC4) C-terminal domain-containing protein" evidence="8">
    <location>
        <begin position="30"/>
        <end position="187"/>
    </location>
</feature>
<dbReference type="InterPro" id="IPR009044">
    <property type="entry name" value="ssDNA-bd_transcriptional_reg"/>
</dbReference>
<dbReference type="GO" id="GO:0003677">
    <property type="term" value="F:DNA binding"/>
    <property type="evidence" value="ECO:0007669"/>
    <property type="project" value="UniProtKB-KW"/>
</dbReference>
<keyword evidence="5" id="KW-0804">Transcription</keyword>
<evidence type="ECO:0000256" key="8">
    <source>
        <dbReference type="SAM" id="SignalP"/>
    </source>
</evidence>
<reference evidence="12" key="2">
    <citation type="submission" date="2012-11" db="EMBL/GenBank/DDBJ databases">
        <authorList>
            <person name="Kuo A."/>
            <person name="Curtis B.A."/>
            <person name="Tanifuji G."/>
            <person name="Burki F."/>
            <person name="Gruber A."/>
            <person name="Irimia M."/>
            <person name="Maruyama S."/>
            <person name="Arias M.C."/>
            <person name="Ball S.G."/>
            <person name="Gile G.H."/>
            <person name="Hirakawa Y."/>
            <person name="Hopkins J.F."/>
            <person name="Rensing S.A."/>
            <person name="Schmutz J."/>
            <person name="Symeonidi A."/>
            <person name="Elias M."/>
            <person name="Eveleigh R.J."/>
            <person name="Herman E.K."/>
            <person name="Klute M.J."/>
            <person name="Nakayama T."/>
            <person name="Obornik M."/>
            <person name="Reyes-Prieto A."/>
            <person name="Armbrust E.V."/>
            <person name="Aves S.J."/>
            <person name="Beiko R.G."/>
            <person name="Coutinho P."/>
            <person name="Dacks J.B."/>
            <person name="Durnford D.G."/>
            <person name="Fast N.M."/>
            <person name="Green B.R."/>
            <person name="Grisdale C."/>
            <person name="Hempe F."/>
            <person name="Henrissat B."/>
            <person name="Hoppner M.P."/>
            <person name="Ishida K.-I."/>
            <person name="Kim E."/>
            <person name="Koreny L."/>
            <person name="Kroth P.G."/>
            <person name="Liu Y."/>
            <person name="Malik S.-B."/>
            <person name="Maier U.G."/>
            <person name="McRose D."/>
            <person name="Mock T."/>
            <person name="Neilson J.A."/>
            <person name="Onodera N.T."/>
            <person name="Poole A.M."/>
            <person name="Pritham E.J."/>
            <person name="Richards T.A."/>
            <person name="Rocap G."/>
            <person name="Roy S.W."/>
            <person name="Sarai C."/>
            <person name="Schaack S."/>
            <person name="Shirato S."/>
            <person name="Slamovits C.H."/>
            <person name="Spencer D.F."/>
            <person name="Suzuki S."/>
            <person name="Worden A.Z."/>
            <person name="Zauner S."/>
            <person name="Barry K."/>
            <person name="Bell C."/>
            <person name="Bharti A.K."/>
            <person name="Crow J.A."/>
            <person name="Grimwood J."/>
            <person name="Kramer R."/>
            <person name="Lindquist E."/>
            <person name="Lucas S."/>
            <person name="Salamov A."/>
            <person name="McFadden G.I."/>
            <person name="Lane C.E."/>
            <person name="Keeling P.J."/>
            <person name="Gray M.W."/>
            <person name="Grigoriev I.V."/>
            <person name="Archibald J.M."/>
        </authorList>
    </citation>
    <scope>NUCLEOTIDE SEQUENCE</scope>
    <source>
        <strain evidence="12">CCMP2712</strain>
    </source>
</reference>
<feature type="compositionally biased region" description="Basic and acidic residues" evidence="7">
    <location>
        <begin position="63"/>
        <end position="79"/>
    </location>
</feature>
<keyword evidence="12" id="KW-1185">Reference proteome</keyword>
<sequence length="187" mass="21196">MRGKVAGRFRSAMISIYVLHSAFLQIAESRPLPLHCKLLRDVEFLPYLLRLRGGEDQTQAEDLSVRNEQKDPQASEDNRSTPAVDVNASNPTDAAVNETETTSKKRRLETDEAAKNAATDSQLPTCMQTSNGEYYFELEAPKQYKSGAREEITQRRLTVSKYRDQTYVSIREFYAKDGQMLPGKKGR</sequence>
<keyword evidence="3" id="KW-0805">Transcription regulation</keyword>
<keyword evidence="8" id="KW-0732">Signal</keyword>
<dbReference type="GO" id="GO:0003713">
    <property type="term" value="F:transcription coactivator activity"/>
    <property type="evidence" value="ECO:0007669"/>
    <property type="project" value="InterPro"/>
</dbReference>
<evidence type="ECO:0000256" key="5">
    <source>
        <dbReference type="ARBA" id="ARBA00023163"/>
    </source>
</evidence>
<dbReference type="STRING" id="905079.L1JWF4"/>
<feature type="signal peptide" evidence="8">
    <location>
        <begin position="1"/>
        <end position="29"/>
    </location>
</feature>
<comment type="subcellular location">
    <subcellularLocation>
        <location evidence="1">Nucleus</location>
    </subcellularLocation>
</comment>
<dbReference type="EnsemblProtists" id="EKX52535">
    <property type="protein sequence ID" value="EKX52535"/>
    <property type="gene ID" value="GUITHDRAFT_133607"/>
</dbReference>
<keyword evidence="6" id="KW-0539">Nucleus</keyword>
<dbReference type="GO" id="GO:0005634">
    <property type="term" value="C:nucleus"/>
    <property type="evidence" value="ECO:0007669"/>
    <property type="project" value="UniProtKB-SubCell"/>
</dbReference>
<evidence type="ECO:0000313" key="12">
    <source>
        <dbReference type="Proteomes" id="UP000011087"/>
    </source>
</evidence>
<protein>
    <recommendedName>
        <fullName evidence="9">Transcriptional coactivator p15 (PC4) C-terminal domain-containing protein</fullName>
    </recommendedName>
</protein>
<dbReference type="InterPro" id="IPR003173">
    <property type="entry name" value="PC4_C"/>
</dbReference>
<dbReference type="EMBL" id="JH992972">
    <property type="protein sequence ID" value="EKX52535.1"/>
    <property type="molecule type" value="Genomic_DNA"/>
</dbReference>
<dbReference type="Proteomes" id="UP000011087">
    <property type="component" value="Unassembled WGS sequence"/>
</dbReference>
<dbReference type="AlphaFoldDB" id="L1JWF4"/>
<evidence type="ECO:0000256" key="2">
    <source>
        <dbReference type="ARBA" id="ARBA00009001"/>
    </source>
</evidence>
<dbReference type="Pfam" id="PF02229">
    <property type="entry name" value="PC4"/>
    <property type="match status" value="1"/>
</dbReference>
<evidence type="ECO:0000259" key="9">
    <source>
        <dbReference type="Pfam" id="PF02229"/>
    </source>
</evidence>
<dbReference type="RefSeq" id="XP_005839515.1">
    <property type="nucleotide sequence ID" value="XM_005839458.1"/>
</dbReference>
<comment type="similarity">
    <text evidence="2">Belongs to the transcriptional coactivator PC4 family.</text>
</comment>
<evidence type="ECO:0000256" key="6">
    <source>
        <dbReference type="ARBA" id="ARBA00023242"/>
    </source>
</evidence>
<evidence type="ECO:0000256" key="1">
    <source>
        <dbReference type="ARBA" id="ARBA00004123"/>
    </source>
</evidence>
<dbReference type="InterPro" id="IPR045125">
    <property type="entry name" value="Sub1/Tcp4-like"/>
</dbReference>
<reference evidence="11" key="3">
    <citation type="submission" date="2016-03" db="UniProtKB">
        <authorList>
            <consortium name="EnsemblProtists"/>
        </authorList>
    </citation>
    <scope>IDENTIFICATION</scope>
</reference>
<reference evidence="10 12" key="1">
    <citation type="journal article" date="2012" name="Nature">
        <title>Algal genomes reveal evolutionary mosaicism and the fate of nucleomorphs.</title>
        <authorList>
            <consortium name="DOE Joint Genome Institute"/>
            <person name="Curtis B.A."/>
            <person name="Tanifuji G."/>
            <person name="Burki F."/>
            <person name="Gruber A."/>
            <person name="Irimia M."/>
            <person name="Maruyama S."/>
            <person name="Arias M.C."/>
            <person name="Ball S.G."/>
            <person name="Gile G.H."/>
            <person name="Hirakawa Y."/>
            <person name="Hopkins J.F."/>
            <person name="Kuo A."/>
            <person name="Rensing S.A."/>
            <person name="Schmutz J."/>
            <person name="Symeonidi A."/>
            <person name="Elias M."/>
            <person name="Eveleigh R.J."/>
            <person name="Herman E.K."/>
            <person name="Klute M.J."/>
            <person name="Nakayama T."/>
            <person name="Obornik M."/>
            <person name="Reyes-Prieto A."/>
            <person name="Armbrust E.V."/>
            <person name="Aves S.J."/>
            <person name="Beiko R.G."/>
            <person name="Coutinho P."/>
            <person name="Dacks J.B."/>
            <person name="Durnford D.G."/>
            <person name="Fast N.M."/>
            <person name="Green B.R."/>
            <person name="Grisdale C.J."/>
            <person name="Hempel F."/>
            <person name="Henrissat B."/>
            <person name="Hoppner M.P."/>
            <person name="Ishida K."/>
            <person name="Kim E."/>
            <person name="Koreny L."/>
            <person name="Kroth P.G."/>
            <person name="Liu Y."/>
            <person name="Malik S.B."/>
            <person name="Maier U.G."/>
            <person name="McRose D."/>
            <person name="Mock T."/>
            <person name="Neilson J.A."/>
            <person name="Onodera N.T."/>
            <person name="Poole A.M."/>
            <person name="Pritham E.J."/>
            <person name="Richards T.A."/>
            <person name="Rocap G."/>
            <person name="Roy S.W."/>
            <person name="Sarai C."/>
            <person name="Schaack S."/>
            <person name="Shirato S."/>
            <person name="Slamovits C.H."/>
            <person name="Spencer D.F."/>
            <person name="Suzuki S."/>
            <person name="Worden A.Z."/>
            <person name="Zauner S."/>
            <person name="Barry K."/>
            <person name="Bell C."/>
            <person name="Bharti A.K."/>
            <person name="Crow J.A."/>
            <person name="Grimwood J."/>
            <person name="Kramer R."/>
            <person name="Lindquist E."/>
            <person name="Lucas S."/>
            <person name="Salamov A."/>
            <person name="McFadden G.I."/>
            <person name="Lane C.E."/>
            <person name="Keeling P.J."/>
            <person name="Gray M.W."/>
            <person name="Grigoriev I.V."/>
            <person name="Archibald J.M."/>
        </authorList>
    </citation>
    <scope>NUCLEOTIDE SEQUENCE</scope>
    <source>
        <strain evidence="10 12">CCMP2712</strain>
    </source>
</reference>
<name>L1JWF4_GUITC</name>
<evidence type="ECO:0000256" key="4">
    <source>
        <dbReference type="ARBA" id="ARBA00023125"/>
    </source>
</evidence>
<dbReference type="SUPFAM" id="SSF54447">
    <property type="entry name" value="ssDNA-binding transcriptional regulator domain"/>
    <property type="match status" value="1"/>
</dbReference>
<organism evidence="10">
    <name type="scientific">Guillardia theta (strain CCMP2712)</name>
    <name type="common">Cryptophyte</name>
    <dbReference type="NCBI Taxonomy" id="905079"/>
    <lineage>
        <taxon>Eukaryota</taxon>
        <taxon>Cryptophyceae</taxon>
        <taxon>Pyrenomonadales</taxon>
        <taxon>Geminigeraceae</taxon>
        <taxon>Guillardia</taxon>
    </lineage>
</organism>
<accession>L1JWF4</accession>
<feature type="region of interest" description="Disordered" evidence="7">
    <location>
        <begin position="57"/>
        <end position="126"/>
    </location>
</feature>
<proteinExistence type="inferred from homology"/>
<dbReference type="PANTHER" id="PTHR13215">
    <property type="entry name" value="RNA POLYMERASE II TRANSCRIPTIONAL COACTIVATOR"/>
    <property type="match status" value="1"/>
</dbReference>
<dbReference type="Gene3D" id="2.30.31.10">
    <property type="entry name" value="Transcriptional Coactivator Pc4, Chain A"/>
    <property type="match status" value="1"/>
</dbReference>
<evidence type="ECO:0000313" key="11">
    <source>
        <dbReference type="EnsemblProtists" id="EKX52535"/>
    </source>
</evidence>
<evidence type="ECO:0000313" key="10">
    <source>
        <dbReference type="EMBL" id="EKX52535.1"/>
    </source>
</evidence>
<dbReference type="PaxDb" id="55529-EKX52535"/>
<dbReference type="OrthoDB" id="2505440at2759"/>
<evidence type="ECO:0000256" key="3">
    <source>
        <dbReference type="ARBA" id="ARBA00023015"/>
    </source>
</evidence>
<feature type="domain" description="Transcriptional coactivator p15 (PC4) C-terminal" evidence="9">
    <location>
        <begin position="153"/>
        <end position="186"/>
    </location>
</feature>
<evidence type="ECO:0000256" key="7">
    <source>
        <dbReference type="SAM" id="MobiDB-lite"/>
    </source>
</evidence>
<dbReference type="GeneID" id="17309245"/>
<dbReference type="KEGG" id="gtt:GUITHDRAFT_133607"/>